<sequence>MAGIILVCARDHPTTTTPLANNRLPAPSSSRNRGLFAFGFLAATATTVAFKYKSDAYRSNELLQQQRKAPNGYVSVDRSGGGI</sequence>
<evidence type="ECO:0000313" key="1">
    <source>
        <dbReference type="EMBL" id="OAR01176.1"/>
    </source>
</evidence>
<dbReference type="Proteomes" id="UP000243081">
    <property type="component" value="Unassembled WGS sequence"/>
</dbReference>
<comment type="caution">
    <text evidence="1">The sequence shown here is derived from an EMBL/GenBank/DDBJ whole genome shotgun (WGS) entry which is preliminary data.</text>
</comment>
<name>A0A179IEX2_CORDF</name>
<dbReference type="OrthoDB" id="5210410at2759"/>
<evidence type="ECO:0000313" key="2">
    <source>
        <dbReference type="Proteomes" id="UP000243081"/>
    </source>
</evidence>
<reference evidence="1 2" key="1">
    <citation type="submission" date="2016-03" db="EMBL/GenBank/DDBJ databases">
        <title>Fine-scale spatial genetic structure of a fungal parasite of coffee scale insects.</title>
        <authorList>
            <person name="Jackson D."/>
            <person name="Zemenick K.A."/>
            <person name="Malloure B."/>
            <person name="Quandt C.A."/>
            <person name="James T.Y."/>
        </authorList>
    </citation>
    <scope>NUCLEOTIDE SEQUENCE [LARGE SCALE GENOMIC DNA]</scope>
    <source>
        <strain evidence="1 2">UM487</strain>
    </source>
</reference>
<accession>A0A179IEX2</accession>
<dbReference type="EMBL" id="LUKN01001305">
    <property type="protein sequence ID" value="OAR01176.1"/>
    <property type="molecule type" value="Genomic_DNA"/>
</dbReference>
<organism evidence="1 2">
    <name type="scientific">Cordyceps confragosa</name>
    <name type="common">Lecanicillium lecanii</name>
    <dbReference type="NCBI Taxonomy" id="2714763"/>
    <lineage>
        <taxon>Eukaryota</taxon>
        <taxon>Fungi</taxon>
        <taxon>Dikarya</taxon>
        <taxon>Ascomycota</taxon>
        <taxon>Pezizomycotina</taxon>
        <taxon>Sordariomycetes</taxon>
        <taxon>Hypocreomycetidae</taxon>
        <taxon>Hypocreales</taxon>
        <taxon>Cordycipitaceae</taxon>
        <taxon>Akanthomyces</taxon>
    </lineage>
</organism>
<keyword evidence="2" id="KW-1185">Reference proteome</keyword>
<protein>
    <submittedName>
        <fullName evidence="1">Uncharacterized protein</fullName>
    </submittedName>
</protein>
<gene>
    <name evidence="1" type="ORF">LLEC1_04386</name>
</gene>
<proteinExistence type="predicted"/>
<dbReference type="AlphaFoldDB" id="A0A179IEX2"/>